<dbReference type="CDD" id="cd09274">
    <property type="entry name" value="RNase_HI_RT_Ty3"/>
    <property type="match status" value="1"/>
</dbReference>
<dbReference type="PROSITE" id="PS50994">
    <property type="entry name" value="INTEGRASE"/>
    <property type="match status" value="1"/>
</dbReference>
<sequence length="1889" mass="215430">MADNRPMWDKRSEVQFTPRSAIKKTDGKMVEINKGLIKMINTISFDGEPSGNLYQHLEAFEDICDLVNTKEDEVKLRVFPFTLTNKAKDWFEKLLPGSITTWDDLKSAFLSRYFPTSRANKIRAEIRNFKQGKDSLVKAWGRYKDLFLIFPNHGIDDREMIDVFYVGLTNDSRLRLDSSCGGIFPYKSVKEARKLLDDMEAHYLDWSTDEEQEETQPAHLNVVPSSEEHIHATEDSTETPNPLSKPYGGVIEQLFHQFSQERGKMGADAEQKMQGFVNFIAGLHRGTDQFLRDVKETFPQMEAEAQAEVFTTTRGGKVVVGPPMPQTNQIPNMQVVEPEVELPSRPTKEVREKAVRPRESATPHVPTRVPYPTRLRKEKKEAQYRKFIDLIKRVDINVPLVDLTAGVPSYARFLKELVANNARMGTEEIAFLNAEYSATLSDTLKKGDPGSFIIPCYFGKSVSCRALADLGASINLMPLSFYQKLGLKDLKSTRMTIQLADRSIKYPVGVAEDVIVQVDRFEFPADFVILDIVRANIITIMTINTLDSIDDSEPNDYLLESGELEESLAVEKRGDETVEEEKEDFEELKQENKVRVKTSLKEPPDLELKNLPEHLEYQFLEGNNSLPEVVKKEVIKLLDTGIIYPISDSPWVSHVQVVPKKGGLTVVTNENNELVPTRTVTGWRVCIDYRKLNDATRKDHFPLPFIDQMLERLAGNEYYCFLDGFSGYFKSPLILRTKRKRPLPVPLGHSPIADMIENCMEVFMDDFSVFGNSFDDCLSSLDRVLARCEESHLVLNWEKCHFMVREGIVLGHKISKDGLEVDKAKIDTISKLPPPTNIKGVRSFLGHAGFYRRFIQDFSKISRPLTKLLEKDAPFIFDEKCISAFETLKQHLTNAPIMVPPDWDQPFEIMCDASNYAVGAVLGQRKNNHFQPICYASRTLNDAQENYTTTEKELLAPDAKPRLIRWILLLQEFDIEIRDKRGAENLAADHLSRLENPYMDSGGIEVIRDKFPDESLNMIKTIGEDPIPWYADFANYLAAGVLVKGMTYQQKGKFFSDLKYYFWSKPYLFRIGPDRIHRRCVSGPAAWDILTNCHKGPTGGHFGANLTARKVLESGFYWPTIFKDAHTLIKSCDACQRAGNITKKDEMPQQSISVSEVFDVWGIDFMGPFPDSRGNKYILVAVDYVSKWVEAKASPTNDAKVVVGFVKSLVCRYGCPKAIISDRGTHFVNYLLEKTLKRYGVHHRFSTAYHPQANGQAENTNRALKRILENTVDNNPKIWSQKLEDALWAYRTAYKTPIGSTPYRMLYGKACHLTFEFEYKALWALKKVHLDDIASGRERLISLHELEELRSLAYENSKIYKEQRKKWHDAHLKEVKVFKAGDKVLMYQTRFKFSPGKLKSRWIGPFVILKAYPSGYVDLMTERGSFKVNGHRLKLYNENDPVKNGERASSSRNVQDHPCLSFDSDNILRSEKMSLMTELDRLKKREVEIGSIVDLHFVEEIGFGDRLSSLLRREYYDHFGVLRFVSNDWEKALKTHEPIYYELVLEFLATFSFDVEAYEEDRFEGPCIRFRLLGEWYGITLPRFGVLLGFFTAAQSRSEYFSHYFLTGACEPSAEFVGTDFWATIGSGPYLQSNTKESSITLPEHRLLHRMLVHSFAYRRAIKEKVPEGDLWLLSRLVNRNAITNLSYVMAKMFQNAGKVHDKAGTGLCGGHFITVIAEKLGTLTPDVCETLTKLSPMGFLDKVLFRSMKLLAPGPWRGTFLWIGDATPNEEPIGMATSPPQPTFPGQSSNPPPVNQQGSGSIHEAIQGLSEHMGAEHHEMMERLDRVSYDMYGVRRELSWVAASMSEYFESVGHAPSAPLEPHPVWRDSDDGPASYSTYDEWAFENRN</sequence>
<dbReference type="Proteomes" id="UP001172457">
    <property type="component" value="Chromosome 4"/>
</dbReference>
<dbReference type="InterPro" id="IPR005162">
    <property type="entry name" value="Retrotrans_gag_dom"/>
</dbReference>
<dbReference type="GO" id="GO:0003676">
    <property type="term" value="F:nucleic acid binding"/>
    <property type="evidence" value="ECO:0007669"/>
    <property type="project" value="InterPro"/>
</dbReference>
<dbReference type="InterPro" id="IPR041588">
    <property type="entry name" value="Integrase_H2C2"/>
</dbReference>
<dbReference type="InterPro" id="IPR021109">
    <property type="entry name" value="Peptidase_aspartic_dom_sf"/>
</dbReference>
<feature type="compositionally biased region" description="Polar residues" evidence="6">
    <location>
        <begin position="1785"/>
        <end position="1801"/>
    </location>
</feature>
<feature type="region of interest" description="Disordered" evidence="6">
    <location>
        <begin position="1776"/>
        <end position="1801"/>
    </location>
</feature>
<dbReference type="Gene3D" id="2.40.70.10">
    <property type="entry name" value="Acid Proteases"/>
    <property type="match status" value="1"/>
</dbReference>
<evidence type="ECO:0000259" key="7">
    <source>
        <dbReference type="PROSITE" id="PS50994"/>
    </source>
</evidence>
<dbReference type="InterPro" id="IPR041577">
    <property type="entry name" value="RT_RNaseH_2"/>
</dbReference>
<dbReference type="InterPro" id="IPR043128">
    <property type="entry name" value="Rev_trsase/Diguanyl_cyclase"/>
</dbReference>
<dbReference type="GO" id="GO:0016779">
    <property type="term" value="F:nucleotidyltransferase activity"/>
    <property type="evidence" value="ECO:0007669"/>
    <property type="project" value="UniProtKB-KW"/>
</dbReference>
<evidence type="ECO:0000256" key="3">
    <source>
        <dbReference type="ARBA" id="ARBA00022722"/>
    </source>
</evidence>
<dbReference type="Pfam" id="PF03732">
    <property type="entry name" value="Retrotrans_gag"/>
    <property type="match status" value="1"/>
</dbReference>
<dbReference type="InterPro" id="IPR050951">
    <property type="entry name" value="Retrovirus_Pol_polyprotein"/>
</dbReference>
<evidence type="ECO:0000313" key="9">
    <source>
        <dbReference type="Proteomes" id="UP001172457"/>
    </source>
</evidence>
<dbReference type="CDD" id="cd00303">
    <property type="entry name" value="retropepsin_like"/>
    <property type="match status" value="1"/>
</dbReference>
<dbReference type="PANTHER" id="PTHR37984">
    <property type="entry name" value="PROTEIN CBG26694"/>
    <property type="match status" value="1"/>
</dbReference>
<dbReference type="SUPFAM" id="SSF56672">
    <property type="entry name" value="DNA/RNA polymerases"/>
    <property type="match status" value="1"/>
</dbReference>
<dbReference type="Gene3D" id="3.30.70.270">
    <property type="match status" value="2"/>
</dbReference>
<gene>
    <name evidence="8" type="ORF">OSB04_016551</name>
</gene>
<dbReference type="Gene3D" id="3.30.420.10">
    <property type="entry name" value="Ribonuclease H-like superfamily/Ribonuclease H"/>
    <property type="match status" value="1"/>
</dbReference>
<dbReference type="EMBL" id="JARYMX010000004">
    <property type="protein sequence ID" value="KAJ9552506.1"/>
    <property type="molecule type" value="Genomic_DNA"/>
</dbReference>
<dbReference type="InterPro" id="IPR001584">
    <property type="entry name" value="Integrase_cat-core"/>
</dbReference>
<dbReference type="PANTHER" id="PTHR37984:SF5">
    <property type="entry name" value="PROTEIN NYNRIN-LIKE"/>
    <property type="match status" value="1"/>
</dbReference>
<proteinExistence type="predicted"/>
<accession>A0AA38TC81</accession>
<dbReference type="SUPFAM" id="SSF53098">
    <property type="entry name" value="Ribonuclease H-like"/>
    <property type="match status" value="1"/>
</dbReference>
<dbReference type="Pfam" id="PF00665">
    <property type="entry name" value="rve"/>
    <property type="match status" value="1"/>
</dbReference>
<keyword evidence="4" id="KW-0378">Hydrolase</keyword>
<dbReference type="Pfam" id="PF17919">
    <property type="entry name" value="RT_RNaseH_2"/>
    <property type="match status" value="1"/>
</dbReference>
<keyword evidence="2" id="KW-0548">Nucleotidyltransferase</keyword>
<evidence type="ECO:0000256" key="2">
    <source>
        <dbReference type="ARBA" id="ARBA00022695"/>
    </source>
</evidence>
<keyword evidence="9" id="KW-1185">Reference proteome</keyword>
<reference evidence="8" key="1">
    <citation type="submission" date="2023-03" db="EMBL/GenBank/DDBJ databases">
        <title>Chromosome-scale reference genome and RAD-based genetic map of yellow starthistle (Centaurea solstitialis) reveal putative structural variation and QTLs associated with invader traits.</title>
        <authorList>
            <person name="Reatini B."/>
            <person name="Cang F.A."/>
            <person name="Jiang Q."/>
            <person name="Mckibben M.T.W."/>
            <person name="Barker M.S."/>
            <person name="Rieseberg L.H."/>
            <person name="Dlugosch K.M."/>
        </authorList>
    </citation>
    <scope>NUCLEOTIDE SEQUENCE</scope>
    <source>
        <strain evidence="8">CAN-66</strain>
        <tissue evidence="8">Leaf</tissue>
    </source>
</reference>
<dbReference type="FunFam" id="3.30.70.270:FF:000026">
    <property type="entry name" value="Transposon Ty3-G Gag-Pol polyprotein"/>
    <property type="match status" value="1"/>
</dbReference>
<keyword evidence="3" id="KW-0540">Nuclease</keyword>
<dbReference type="GO" id="GO:0004519">
    <property type="term" value="F:endonuclease activity"/>
    <property type="evidence" value="ECO:0007669"/>
    <property type="project" value="UniProtKB-KW"/>
</dbReference>
<dbReference type="InterPro" id="IPR036397">
    <property type="entry name" value="RNaseH_sf"/>
</dbReference>
<dbReference type="GO" id="GO:0015074">
    <property type="term" value="P:DNA integration"/>
    <property type="evidence" value="ECO:0007669"/>
    <property type="project" value="InterPro"/>
</dbReference>
<evidence type="ECO:0000256" key="5">
    <source>
        <dbReference type="ARBA" id="ARBA00023268"/>
    </source>
</evidence>
<keyword evidence="5" id="KW-0511">Multifunctional enzyme</keyword>
<organism evidence="8 9">
    <name type="scientific">Centaurea solstitialis</name>
    <name type="common">yellow star-thistle</name>
    <dbReference type="NCBI Taxonomy" id="347529"/>
    <lineage>
        <taxon>Eukaryota</taxon>
        <taxon>Viridiplantae</taxon>
        <taxon>Streptophyta</taxon>
        <taxon>Embryophyta</taxon>
        <taxon>Tracheophyta</taxon>
        <taxon>Spermatophyta</taxon>
        <taxon>Magnoliopsida</taxon>
        <taxon>eudicotyledons</taxon>
        <taxon>Gunneridae</taxon>
        <taxon>Pentapetalae</taxon>
        <taxon>asterids</taxon>
        <taxon>campanulids</taxon>
        <taxon>Asterales</taxon>
        <taxon>Asteraceae</taxon>
        <taxon>Carduoideae</taxon>
        <taxon>Cardueae</taxon>
        <taxon>Centaureinae</taxon>
        <taxon>Centaurea</taxon>
    </lineage>
</organism>
<evidence type="ECO:0000256" key="4">
    <source>
        <dbReference type="ARBA" id="ARBA00022759"/>
    </source>
</evidence>
<feature type="domain" description="Integrase catalytic" evidence="7">
    <location>
        <begin position="1144"/>
        <end position="1310"/>
    </location>
</feature>
<comment type="caution">
    <text evidence="8">The sequence shown here is derived from an EMBL/GenBank/DDBJ whole genome shotgun (WGS) entry which is preliminary data.</text>
</comment>
<protein>
    <recommendedName>
        <fullName evidence="7">Integrase catalytic domain-containing protein</fullName>
    </recommendedName>
</protein>
<dbReference type="Pfam" id="PF17921">
    <property type="entry name" value="Integrase_H2C2"/>
    <property type="match status" value="1"/>
</dbReference>
<name>A0AA38TC81_9ASTR</name>
<evidence type="ECO:0000256" key="6">
    <source>
        <dbReference type="SAM" id="MobiDB-lite"/>
    </source>
</evidence>
<dbReference type="InterPro" id="IPR012337">
    <property type="entry name" value="RNaseH-like_sf"/>
</dbReference>
<keyword evidence="1" id="KW-0808">Transferase</keyword>
<dbReference type="CDD" id="cd01647">
    <property type="entry name" value="RT_LTR"/>
    <property type="match status" value="1"/>
</dbReference>
<evidence type="ECO:0000313" key="8">
    <source>
        <dbReference type="EMBL" id="KAJ9552506.1"/>
    </source>
</evidence>
<evidence type="ECO:0000256" key="1">
    <source>
        <dbReference type="ARBA" id="ARBA00022679"/>
    </source>
</evidence>
<dbReference type="InterPro" id="IPR043502">
    <property type="entry name" value="DNA/RNA_pol_sf"/>
</dbReference>
<keyword evidence="4" id="KW-0255">Endonuclease</keyword>
<dbReference type="Gene3D" id="1.10.340.70">
    <property type="match status" value="1"/>
</dbReference>